<gene>
    <name evidence="2" type="ORF">LMG32879_000676</name>
</gene>
<comment type="caution">
    <text evidence="2">The sequence shown here is derived from an EMBL/GenBank/DDBJ whole genome shotgun (WGS) entry which is preliminary data.</text>
</comment>
<proteinExistence type="predicted"/>
<keyword evidence="1" id="KW-0812">Transmembrane</keyword>
<dbReference type="RefSeq" id="WP_289840907.1">
    <property type="nucleotide sequence ID" value="NZ_CATKSH010000003.1"/>
</dbReference>
<sequence>MSLPADHPTGVSDNLLRLPVRVQRFNLQCAAIYLGISPLRLRVMGWFGAGPVPSEGRLFRTDDLDSYIAHLYETADISAEEMQRRRQARADQRSAALMALTQPDARSRYLPPPGDPFMTLATRNDIMSQSVFIVLKALALFGLIMLCLSISPLLKTSF</sequence>
<dbReference type="AlphaFoldDB" id="A0AA35UZB1"/>
<reference evidence="2" key="1">
    <citation type="submission" date="2023-03" db="EMBL/GenBank/DDBJ databases">
        <authorList>
            <person name="Cleenwerck I."/>
        </authorList>
    </citation>
    <scope>NUCLEOTIDE SEQUENCE</scope>
    <source>
        <strain evidence="2">LMG 32879</strain>
    </source>
</reference>
<dbReference type="Proteomes" id="UP001176960">
    <property type="component" value="Unassembled WGS sequence"/>
</dbReference>
<keyword evidence="1" id="KW-1133">Transmembrane helix</keyword>
<protein>
    <submittedName>
        <fullName evidence="2">Uncharacterized protein</fullName>
    </submittedName>
</protein>
<evidence type="ECO:0000313" key="3">
    <source>
        <dbReference type="Proteomes" id="UP001176960"/>
    </source>
</evidence>
<evidence type="ECO:0000256" key="1">
    <source>
        <dbReference type="SAM" id="Phobius"/>
    </source>
</evidence>
<feature type="transmembrane region" description="Helical" evidence="1">
    <location>
        <begin position="133"/>
        <end position="154"/>
    </location>
</feature>
<dbReference type="EMBL" id="CATKSH010000003">
    <property type="protein sequence ID" value="CAI9119850.1"/>
    <property type="molecule type" value="Genomic_DNA"/>
</dbReference>
<accession>A0AA35UZB1</accession>
<organism evidence="2 3">
    <name type="scientific">Brytella acorum</name>
    <dbReference type="NCBI Taxonomy" id="2959299"/>
    <lineage>
        <taxon>Bacteria</taxon>
        <taxon>Pseudomonadati</taxon>
        <taxon>Pseudomonadota</taxon>
        <taxon>Alphaproteobacteria</taxon>
        <taxon>Acetobacterales</taxon>
        <taxon>Acetobacteraceae</taxon>
        <taxon>Brytella</taxon>
    </lineage>
</organism>
<keyword evidence="3" id="KW-1185">Reference proteome</keyword>
<evidence type="ECO:0000313" key="2">
    <source>
        <dbReference type="EMBL" id="CAI9119850.1"/>
    </source>
</evidence>
<name>A0AA35UZB1_9PROT</name>
<keyword evidence="1" id="KW-0472">Membrane</keyword>